<feature type="compositionally biased region" description="Low complexity" evidence="1">
    <location>
        <begin position="196"/>
        <end position="233"/>
    </location>
</feature>
<evidence type="ECO:0000313" key="3">
    <source>
        <dbReference type="Proteomes" id="UP000054097"/>
    </source>
</evidence>
<sequence>MSKISTANTPRNLNINSGSAWARGPPTASPSSANNPSSQPIIGTAPVAPPQAQQGPATASRVNGQATHSRRPSAAIPSSSGTAGGNGPYQASPTTLKEPVGVSKSVVAPIPAKASVQFGSIDDSNAVLSTSPAAPSAVTELKQIKTFGSISAGSNEPTPASPVVAKASTPTRTDSPAPSGKPKKKLDVNSLFQKTQSAPAQAQAPAATPSAAPTPAPQQQQQQQQQQPATSGPAQPPQDPPPRPLPKQQGSFDSPSMRSGPLPLSHPPNQTPPMQPGNGPASYHFTPPHL</sequence>
<dbReference type="Proteomes" id="UP000054097">
    <property type="component" value="Unassembled WGS sequence"/>
</dbReference>
<evidence type="ECO:0000256" key="1">
    <source>
        <dbReference type="SAM" id="MobiDB-lite"/>
    </source>
</evidence>
<keyword evidence="3" id="KW-1185">Reference proteome</keyword>
<feature type="compositionally biased region" description="Polar residues" evidence="1">
    <location>
        <begin position="1"/>
        <end position="19"/>
    </location>
</feature>
<dbReference type="AlphaFoldDB" id="A0A0C2XCL8"/>
<protein>
    <submittedName>
        <fullName evidence="2">Uncharacterized protein</fullName>
    </submittedName>
</protein>
<feature type="compositionally biased region" description="Pro residues" evidence="1">
    <location>
        <begin position="264"/>
        <end position="275"/>
    </location>
</feature>
<feature type="non-terminal residue" evidence="2">
    <location>
        <position position="290"/>
    </location>
</feature>
<feature type="compositionally biased region" description="Low complexity" evidence="1">
    <location>
        <begin position="25"/>
        <end position="59"/>
    </location>
</feature>
<reference evidence="3" key="2">
    <citation type="submission" date="2015-01" db="EMBL/GenBank/DDBJ databases">
        <title>Evolutionary Origins and Diversification of the Mycorrhizal Mutualists.</title>
        <authorList>
            <consortium name="DOE Joint Genome Institute"/>
            <consortium name="Mycorrhizal Genomics Consortium"/>
            <person name="Kohler A."/>
            <person name="Kuo A."/>
            <person name="Nagy L.G."/>
            <person name="Floudas D."/>
            <person name="Copeland A."/>
            <person name="Barry K.W."/>
            <person name="Cichocki N."/>
            <person name="Veneault-Fourrey C."/>
            <person name="LaButti K."/>
            <person name="Lindquist E.A."/>
            <person name="Lipzen A."/>
            <person name="Lundell T."/>
            <person name="Morin E."/>
            <person name="Murat C."/>
            <person name="Riley R."/>
            <person name="Ohm R."/>
            <person name="Sun H."/>
            <person name="Tunlid A."/>
            <person name="Henrissat B."/>
            <person name="Grigoriev I.V."/>
            <person name="Hibbett D.S."/>
            <person name="Martin F."/>
        </authorList>
    </citation>
    <scope>NUCLEOTIDE SEQUENCE [LARGE SCALE GENOMIC DNA]</scope>
    <source>
        <strain evidence="3">MAFF 305830</strain>
    </source>
</reference>
<proteinExistence type="predicted"/>
<name>A0A0C2XCL8_SERVB</name>
<dbReference type="STRING" id="933852.A0A0C2XCL8"/>
<dbReference type="EMBL" id="KN824302">
    <property type="protein sequence ID" value="KIM26887.1"/>
    <property type="molecule type" value="Genomic_DNA"/>
</dbReference>
<feature type="compositionally biased region" description="Pro residues" evidence="1">
    <location>
        <begin position="234"/>
        <end position="245"/>
    </location>
</feature>
<organism evidence="2 3">
    <name type="scientific">Serendipita vermifera MAFF 305830</name>
    <dbReference type="NCBI Taxonomy" id="933852"/>
    <lineage>
        <taxon>Eukaryota</taxon>
        <taxon>Fungi</taxon>
        <taxon>Dikarya</taxon>
        <taxon>Basidiomycota</taxon>
        <taxon>Agaricomycotina</taxon>
        <taxon>Agaricomycetes</taxon>
        <taxon>Sebacinales</taxon>
        <taxon>Serendipitaceae</taxon>
        <taxon>Serendipita</taxon>
    </lineage>
</organism>
<evidence type="ECO:0000313" key="2">
    <source>
        <dbReference type="EMBL" id="KIM26887.1"/>
    </source>
</evidence>
<feature type="region of interest" description="Disordered" evidence="1">
    <location>
        <begin position="1"/>
        <end position="97"/>
    </location>
</feature>
<gene>
    <name evidence="2" type="ORF">M408DRAFT_24912</name>
</gene>
<dbReference type="HOGENOM" id="CLU_961590_0_0_1"/>
<feature type="region of interest" description="Disordered" evidence="1">
    <location>
        <begin position="148"/>
        <end position="290"/>
    </location>
</feature>
<feature type="compositionally biased region" description="Polar residues" evidence="1">
    <location>
        <begin position="148"/>
        <end position="158"/>
    </location>
</feature>
<accession>A0A0C2XCL8</accession>
<reference evidence="2 3" key="1">
    <citation type="submission" date="2014-04" db="EMBL/GenBank/DDBJ databases">
        <authorList>
            <consortium name="DOE Joint Genome Institute"/>
            <person name="Kuo A."/>
            <person name="Zuccaro A."/>
            <person name="Kohler A."/>
            <person name="Nagy L.G."/>
            <person name="Floudas D."/>
            <person name="Copeland A."/>
            <person name="Barry K.W."/>
            <person name="Cichocki N."/>
            <person name="Veneault-Fourrey C."/>
            <person name="LaButti K."/>
            <person name="Lindquist E.A."/>
            <person name="Lipzen A."/>
            <person name="Lundell T."/>
            <person name="Morin E."/>
            <person name="Murat C."/>
            <person name="Sun H."/>
            <person name="Tunlid A."/>
            <person name="Henrissat B."/>
            <person name="Grigoriev I.V."/>
            <person name="Hibbett D.S."/>
            <person name="Martin F."/>
            <person name="Nordberg H.P."/>
            <person name="Cantor M.N."/>
            <person name="Hua S.X."/>
        </authorList>
    </citation>
    <scope>NUCLEOTIDE SEQUENCE [LARGE SCALE GENOMIC DNA]</scope>
    <source>
        <strain evidence="2 3">MAFF 305830</strain>
    </source>
</reference>